<feature type="region of interest" description="Disordered" evidence="3">
    <location>
        <begin position="1"/>
        <end position="96"/>
    </location>
</feature>
<keyword evidence="2 4" id="KW-0472">Membrane</keyword>
<dbReference type="OrthoDB" id="3829670at2"/>
<comment type="subcellular location">
    <subcellularLocation>
        <location evidence="1">Membrane</location>
    </subcellularLocation>
</comment>
<proteinExistence type="predicted"/>
<keyword evidence="4" id="KW-1133">Transmembrane helix</keyword>
<feature type="compositionally biased region" description="Low complexity" evidence="3">
    <location>
        <begin position="38"/>
        <end position="66"/>
    </location>
</feature>
<accession>A0A5C8NI15</accession>
<evidence type="ECO:0000256" key="3">
    <source>
        <dbReference type="SAM" id="MobiDB-lite"/>
    </source>
</evidence>
<name>A0A5C8NI15_9ACTN</name>
<feature type="transmembrane region" description="Helical" evidence="4">
    <location>
        <begin position="101"/>
        <end position="122"/>
    </location>
</feature>
<dbReference type="RefSeq" id="WP_147687012.1">
    <property type="nucleotide sequence ID" value="NZ_VDUX01000005.1"/>
</dbReference>
<dbReference type="PANTHER" id="PTHR37042">
    <property type="entry name" value="OUTER MEMBRANE PROTEIN RV1973"/>
    <property type="match status" value="1"/>
</dbReference>
<keyword evidence="6" id="KW-1185">Reference proteome</keyword>
<dbReference type="AlphaFoldDB" id="A0A5C8NI15"/>
<dbReference type="EMBL" id="VDUX01000005">
    <property type="protein sequence ID" value="TXL58034.1"/>
    <property type="molecule type" value="Genomic_DNA"/>
</dbReference>
<sequence length="262" mass="27712">MSSSQPPQPPRRRRIAGESKPAPPAPAKPAAKRKPAKAAKPAPAAKAPKPAPVAKPAKVAKPVAKPARPKTKPAPAVEPETVDASTIPAEPGESSRRLPSLPFLGLVAVAVAAVVFGVVFGIRGWNDWQDSHGIVEAHDKAASTASSAAETIFSYEYDKLDDHMDDAKATMTSSFAKKFESISPALNDLAPQRKIQVKASTRDAAAVDCGTTCDPDRAEVLVFIDQARLADGSKEPTVFANRITMSMVKHDGTWLVDDIKAL</sequence>
<evidence type="ECO:0008006" key="7">
    <source>
        <dbReference type="Google" id="ProtNLM"/>
    </source>
</evidence>
<evidence type="ECO:0000256" key="4">
    <source>
        <dbReference type="SAM" id="Phobius"/>
    </source>
</evidence>
<evidence type="ECO:0000256" key="2">
    <source>
        <dbReference type="ARBA" id="ARBA00023136"/>
    </source>
</evidence>
<comment type="caution">
    <text evidence="5">The sequence shown here is derived from an EMBL/GenBank/DDBJ whole genome shotgun (WGS) entry which is preliminary data.</text>
</comment>
<gene>
    <name evidence="5" type="ORF">FHP06_11970</name>
</gene>
<evidence type="ECO:0000313" key="6">
    <source>
        <dbReference type="Proteomes" id="UP000321571"/>
    </source>
</evidence>
<dbReference type="GO" id="GO:0016020">
    <property type="term" value="C:membrane"/>
    <property type="evidence" value="ECO:0007669"/>
    <property type="project" value="UniProtKB-SubCell"/>
</dbReference>
<evidence type="ECO:0000313" key="5">
    <source>
        <dbReference type="EMBL" id="TXL58034.1"/>
    </source>
</evidence>
<dbReference type="PANTHER" id="PTHR37042:SF4">
    <property type="entry name" value="OUTER MEMBRANE PROTEIN RV1973"/>
    <property type="match status" value="1"/>
</dbReference>
<organism evidence="5 6">
    <name type="scientific">Aeromicrobium terrae</name>
    <dbReference type="NCBI Taxonomy" id="2498846"/>
    <lineage>
        <taxon>Bacteria</taxon>
        <taxon>Bacillati</taxon>
        <taxon>Actinomycetota</taxon>
        <taxon>Actinomycetes</taxon>
        <taxon>Propionibacteriales</taxon>
        <taxon>Nocardioidaceae</taxon>
        <taxon>Aeromicrobium</taxon>
    </lineage>
</organism>
<reference evidence="5 6" key="1">
    <citation type="submission" date="2019-06" db="EMBL/GenBank/DDBJ databases">
        <title>Aeromicrobium sp. nov., isolated from a maize field.</title>
        <authorList>
            <person name="Lin S.-Y."/>
            <person name="Tsai C.-F."/>
            <person name="Young C.-C."/>
        </authorList>
    </citation>
    <scope>NUCLEOTIDE SEQUENCE [LARGE SCALE GENOMIC DNA]</scope>
    <source>
        <strain evidence="5 6">CC-CFT486</strain>
    </source>
</reference>
<evidence type="ECO:0000256" key="1">
    <source>
        <dbReference type="ARBA" id="ARBA00004370"/>
    </source>
</evidence>
<keyword evidence="4" id="KW-0812">Transmembrane</keyword>
<protein>
    <recommendedName>
        <fullName evidence="7">Mce-associated membrane protein</fullName>
    </recommendedName>
</protein>
<dbReference type="Proteomes" id="UP000321571">
    <property type="component" value="Unassembled WGS sequence"/>
</dbReference>